<evidence type="ECO:0000313" key="1">
    <source>
        <dbReference type="EMBL" id="PZC72119.1"/>
    </source>
</evidence>
<dbReference type="Pfam" id="PF05994">
    <property type="entry name" value="FragX_IP"/>
    <property type="match status" value="2"/>
</dbReference>
<keyword evidence="2" id="KW-1185">Reference proteome</keyword>
<name>A0A2W1B8P1_HELAM</name>
<dbReference type="GO" id="GO:0031267">
    <property type="term" value="F:small GTPase binding"/>
    <property type="evidence" value="ECO:0007669"/>
    <property type="project" value="InterPro"/>
</dbReference>
<dbReference type="PIRSF" id="PIRSF008153">
    <property type="entry name" value="FMR1_interacting"/>
    <property type="match status" value="1"/>
</dbReference>
<dbReference type="EMBL" id="KZ150218">
    <property type="protein sequence ID" value="PZC72119.1"/>
    <property type="molecule type" value="Genomic_DNA"/>
</dbReference>
<evidence type="ECO:0000313" key="2">
    <source>
        <dbReference type="Proteomes" id="UP000249218"/>
    </source>
</evidence>
<reference evidence="1 2" key="1">
    <citation type="journal article" date="2017" name="BMC Biol.">
        <title>Genomic innovations, transcriptional plasticity and gene loss underlying the evolution and divergence of two highly polyphagous and invasive Helicoverpa pest species.</title>
        <authorList>
            <person name="Pearce S.L."/>
            <person name="Clarke D.F."/>
            <person name="East P.D."/>
            <person name="Elfekih S."/>
            <person name="Gordon K.H."/>
            <person name="Jermiin L.S."/>
            <person name="McGaughran A."/>
            <person name="Oakeshott J.G."/>
            <person name="Papanikolaou A."/>
            <person name="Perera O.P."/>
            <person name="Rane R.V."/>
            <person name="Richards S."/>
            <person name="Tay W.T."/>
            <person name="Walsh T.K."/>
            <person name="Anderson A."/>
            <person name="Anderson C.J."/>
            <person name="Asgari S."/>
            <person name="Board P.G."/>
            <person name="Bretschneider A."/>
            <person name="Campbell P.M."/>
            <person name="Chertemps T."/>
            <person name="Christeller J.T."/>
            <person name="Coppin C.W."/>
            <person name="Downes S.J."/>
            <person name="Duan G."/>
            <person name="Farnsworth C.A."/>
            <person name="Good R.T."/>
            <person name="Han L.B."/>
            <person name="Han Y.C."/>
            <person name="Hatje K."/>
            <person name="Horne I."/>
            <person name="Huang Y.P."/>
            <person name="Hughes D.S."/>
            <person name="Jacquin-Joly E."/>
            <person name="James W."/>
            <person name="Jhangiani S."/>
            <person name="Kollmar M."/>
            <person name="Kuwar S.S."/>
            <person name="Li S."/>
            <person name="Liu N.Y."/>
            <person name="Maibeche M.T."/>
            <person name="Miller J.R."/>
            <person name="Montagne N."/>
            <person name="Perry T."/>
            <person name="Qu J."/>
            <person name="Song S.V."/>
            <person name="Sutton G.G."/>
            <person name="Vogel H."/>
            <person name="Walenz B.P."/>
            <person name="Xu W."/>
            <person name="Zhang H.J."/>
            <person name="Zou Z."/>
            <person name="Batterham P."/>
            <person name="Edwards O.R."/>
            <person name="Feyereisen R."/>
            <person name="Gibbs R.A."/>
            <person name="Heckel D.G."/>
            <person name="McGrath A."/>
            <person name="Robin C."/>
            <person name="Scherer S.E."/>
            <person name="Worley K.C."/>
            <person name="Wu Y.D."/>
        </authorList>
    </citation>
    <scope>NUCLEOTIDE SEQUENCE [LARGE SCALE GENOMIC DNA]</scope>
    <source>
        <strain evidence="1">Harm_GR_Male_#8</strain>
        <tissue evidence="1">Whole organism</tissue>
    </source>
</reference>
<dbReference type="InterPro" id="IPR008081">
    <property type="entry name" value="Cytoplasmic_FMR1-int"/>
</dbReference>
<accession>A0A2W1B8P1</accession>
<dbReference type="AlphaFoldDB" id="A0A2W1B8P1"/>
<organism evidence="1 2">
    <name type="scientific">Helicoverpa armigera</name>
    <name type="common">Cotton bollworm</name>
    <name type="synonym">Heliothis armigera</name>
    <dbReference type="NCBI Taxonomy" id="29058"/>
    <lineage>
        <taxon>Eukaryota</taxon>
        <taxon>Metazoa</taxon>
        <taxon>Ecdysozoa</taxon>
        <taxon>Arthropoda</taxon>
        <taxon>Hexapoda</taxon>
        <taxon>Insecta</taxon>
        <taxon>Pterygota</taxon>
        <taxon>Neoptera</taxon>
        <taxon>Endopterygota</taxon>
        <taxon>Lepidoptera</taxon>
        <taxon>Glossata</taxon>
        <taxon>Ditrysia</taxon>
        <taxon>Noctuoidea</taxon>
        <taxon>Noctuidae</taxon>
        <taxon>Heliothinae</taxon>
        <taxon>Helicoverpa</taxon>
    </lineage>
</organism>
<proteinExistence type="predicted"/>
<gene>
    <name evidence="1" type="primary">HaOG211905</name>
    <name evidence="1" type="ORF">B5X24_HaOG211905</name>
</gene>
<sequence length="773" mass="86778">MLLDKRYRAECAARGASTGSAAGRYASLLRQRHVALLGRHVDLCALVAQRINADMHRALDAAVAKFEAGDITGVVELEGLISVNRLCHKLLSRYLTLDDFDAILRESDHGVLAPYGRITLHVFWELNFDFLPNYCYNAATDRFVKCRGIQFAAGVSREKPQQYGHALLWGSKQLSLAYSAQYAQYVGFVGAQHLHALVRLLGYQGVAVVVSELLDVARGLVHGCIAQFTRALQAAMPRHCKLPRYDYGSNGVLGYYHAQLTDIVQYPDARTELFHAFRELGNIILFCMLIEQALSQEEVTDLLHAAPFQNILPRPFTAEGEKPETKQKRLEAKYALKAVTIAEIGRESDHGVLAPYGRITLHVFWELNFDFLPNYCYNAATDRFVKCRGIQFAAGVSREKPQQYGHALLWGSKQLSLAYSAQYAQYVGFVGAQHLHALVRLLGYQGVAVVVSELLDVARGLVHGCIAQFTRALQAAMPRHCKLPRYDYGSNGVLGYYHAQLTDIVQYPDARTELFHAFRELGNIILFCMLIEQALSQEEVTDLLHAAPFQNILPRPFTAEGEKPETKQKRLEAKYAALQIVQNVDKYGTAKQGQLSREGDLLTRERLCCGLSLFSVVLRRLRSCLTAPQWPAPPAPHHHAPHHTDTTTEFHRLWSALQFLYCIPVGDTQFTVEELFGEGLHWAGCTIIALLGQQRRFEALDFCYHILKVQRVDGKDELVKGIPLKRMVDRIRRFQVLNSQIFGVLARHLAADDERAGVEHVRCFPPPAAPHTA</sequence>
<evidence type="ECO:0008006" key="3">
    <source>
        <dbReference type="Google" id="ProtNLM"/>
    </source>
</evidence>
<dbReference type="Proteomes" id="UP000249218">
    <property type="component" value="Unassembled WGS sequence"/>
</dbReference>
<protein>
    <recommendedName>
        <fullName evidence="3">Cytoplasmic FMR1-interacting protein</fullName>
    </recommendedName>
</protein>
<dbReference type="GO" id="GO:0030833">
    <property type="term" value="P:regulation of actin filament polymerization"/>
    <property type="evidence" value="ECO:0007669"/>
    <property type="project" value="InterPro"/>
</dbReference>
<dbReference type="OrthoDB" id="10265867at2759"/>
<dbReference type="PANTHER" id="PTHR12195">
    <property type="entry name" value="CYTOPLASMIC FMR1-INTERACTING PROTEIN-RELATED"/>
    <property type="match status" value="1"/>
</dbReference>